<accession>E4X2C8</accession>
<evidence type="ECO:0000313" key="2">
    <source>
        <dbReference type="EMBL" id="CBY07428.1"/>
    </source>
</evidence>
<dbReference type="InParanoid" id="E4X2C8"/>
<evidence type="ECO:0000259" key="1">
    <source>
        <dbReference type="Pfam" id="PF00068"/>
    </source>
</evidence>
<organism evidence="2">
    <name type="scientific">Oikopleura dioica</name>
    <name type="common">Tunicate</name>
    <dbReference type="NCBI Taxonomy" id="34765"/>
    <lineage>
        <taxon>Eukaryota</taxon>
        <taxon>Metazoa</taxon>
        <taxon>Chordata</taxon>
        <taxon>Tunicata</taxon>
        <taxon>Appendicularia</taxon>
        <taxon>Copelata</taxon>
        <taxon>Oikopleuridae</taxon>
        <taxon>Oikopleura</taxon>
    </lineage>
</organism>
<name>E4X2C8_OIKDI</name>
<dbReference type="AlphaFoldDB" id="E4X2C8"/>
<dbReference type="InterPro" id="IPR016090">
    <property type="entry name" value="PLA2-like_dom"/>
</dbReference>
<dbReference type="GO" id="GO:0006644">
    <property type="term" value="P:phospholipid metabolic process"/>
    <property type="evidence" value="ECO:0007669"/>
    <property type="project" value="InterPro"/>
</dbReference>
<proteinExistence type="predicted"/>
<dbReference type="GO" id="GO:0004623">
    <property type="term" value="F:phospholipase A2 activity"/>
    <property type="evidence" value="ECO:0007669"/>
    <property type="project" value="InterPro"/>
</dbReference>
<dbReference type="Proteomes" id="UP000001307">
    <property type="component" value="Unassembled WGS sequence"/>
</dbReference>
<keyword evidence="3" id="KW-1185">Reference proteome</keyword>
<feature type="domain" description="Phospholipase A2-like central" evidence="1">
    <location>
        <begin position="31"/>
        <end position="127"/>
    </location>
</feature>
<evidence type="ECO:0000313" key="3">
    <source>
        <dbReference type="Proteomes" id="UP000001307"/>
    </source>
</evidence>
<reference evidence="2" key="1">
    <citation type="journal article" date="2010" name="Science">
        <title>Plasticity of animal genome architecture unmasked by rapid evolution of a pelagic tunicate.</title>
        <authorList>
            <person name="Denoeud F."/>
            <person name="Henriet S."/>
            <person name="Mungpakdee S."/>
            <person name="Aury J.M."/>
            <person name="Da Silva C."/>
            <person name="Brinkmann H."/>
            <person name="Mikhaleva J."/>
            <person name="Olsen L.C."/>
            <person name="Jubin C."/>
            <person name="Canestro C."/>
            <person name="Bouquet J.M."/>
            <person name="Danks G."/>
            <person name="Poulain J."/>
            <person name="Campsteijn C."/>
            <person name="Adamski M."/>
            <person name="Cross I."/>
            <person name="Yadetie F."/>
            <person name="Muffato M."/>
            <person name="Louis A."/>
            <person name="Butcher S."/>
            <person name="Tsagkogeorga G."/>
            <person name="Konrad A."/>
            <person name="Singh S."/>
            <person name="Jensen M.F."/>
            <person name="Cong E.H."/>
            <person name="Eikeseth-Otteraa H."/>
            <person name="Noel B."/>
            <person name="Anthouard V."/>
            <person name="Porcel B.M."/>
            <person name="Kachouri-Lafond R."/>
            <person name="Nishino A."/>
            <person name="Ugolini M."/>
            <person name="Chourrout P."/>
            <person name="Nishida H."/>
            <person name="Aasland R."/>
            <person name="Huzurbazar S."/>
            <person name="Westhof E."/>
            <person name="Delsuc F."/>
            <person name="Lehrach H."/>
            <person name="Reinhardt R."/>
            <person name="Weissenbach J."/>
            <person name="Roy S.W."/>
            <person name="Artiguenave F."/>
            <person name="Postlethwait J.H."/>
            <person name="Manak J.R."/>
            <person name="Thompson E.M."/>
            <person name="Jaillon O."/>
            <person name="Du Pasquier L."/>
            <person name="Boudinot P."/>
            <person name="Liberles D.A."/>
            <person name="Volff J.N."/>
            <person name="Philippe H."/>
            <person name="Lenhard B."/>
            <person name="Roest Crollius H."/>
            <person name="Wincker P."/>
            <person name="Chourrout D."/>
        </authorList>
    </citation>
    <scope>NUCLEOTIDE SEQUENCE [LARGE SCALE GENOMIC DNA]</scope>
</reference>
<gene>
    <name evidence="2" type="ORF">GSOID_T00017108001</name>
</gene>
<dbReference type="EMBL" id="FN653022">
    <property type="protein sequence ID" value="CBY07428.1"/>
    <property type="molecule type" value="Genomic_DNA"/>
</dbReference>
<dbReference type="SUPFAM" id="SSF48619">
    <property type="entry name" value="Phospholipase A2, PLA2"/>
    <property type="match status" value="1"/>
</dbReference>
<dbReference type="Pfam" id="PF00068">
    <property type="entry name" value="Phospholip_A2_1"/>
    <property type="match status" value="1"/>
</dbReference>
<dbReference type="OrthoDB" id="10354189at2759"/>
<sequence>MMLFLETENGNYKFDASDKNDFAEELLKLENAYTNYGCYCWIDGAAGGVIGGGKPVDEIDFHCKELYRCYKCVGMDYVTDYEDVSYTAELFNDPFNRKIDCSANAKQDSQNICECDKRFAENIAQTKRDCDLGIDGTCLNPEKKTISGGGKFYPRHQCEKNRIQNMNRDQCCGIYPNRRPYDSTSQECCEVDQAKQLGIFGNLLEYSVMNDGTCEAKKGGKVVQSVAGNPHLYFEVQKV</sequence>
<dbReference type="InterPro" id="IPR036444">
    <property type="entry name" value="PLipase_A2_dom_sf"/>
</dbReference>
<dbReference type="GO" id="GO:0050482">
    <property type="term" value="P:arachidonate secretion"/>
    <property type="evidence" value="ECO:0007669"/>
    <property type="project" value="InterPro"/>
</dbReference>
<dbReference type="Gene3D" id="1.20.90.10">
    <property type="entry name" value="Phospholipase A2 domain"/>
    <property type="match status" value="1"/>
</dbReference>
<protein>
    <recommendedName>
        <fullName evidence="1">Phospholipase A2-like central domain-containing protein</fullName>
    </recommendedName>
</protein>